<evidence type="ECO:0000256" key="8">
    <source>
        <dbReference type="ARBA" id="ARBA00023004"/>
    </source>
</evidence>
<dbReference type="PROSITE" id="PS00641">
    <property type="entry name" value="COMPLEX1_75K_1"/>
    <property type="match status" value="1"/>
</dbReference>
<dbReference type="InterPro" id="IPR054351">
    <property type="entry name" value="NADH_UbQ_OxRdtase_ferredoxin"/>
</dbReference>
<keyword evidence="4 12" id="KW-0001">2Fe-2S</keyword>
<dbReference type="Pfam" id="PF22117">
    <property type="entry name" value="Fer4_Nqo3"/>
    <property type="match status" value="1"/>
</dbReference>
<evidence type="ECO:0000313" key="17">
    <source>
        <dbReference type="Proteomes" id="UP001500279"/>
    </source>
</evidence>
<dbReference type="PROSITE" id="PS51669">
    <property type="entry name" value="4FE4S_MOW_BIS_MGD"/>
    <property type="match status" value="1"/>
</dbReference>
<keyword evidence="8 12" id="KW-0408">Iron</keyword>
<feature type="domain" description="4Fe-4S His(Cys)3-ligated-type" evidence="15">
    <location>
        <begin position="78"/>
        <end position="117"/>
    </location>
</feature>
<dbReference type="PANTHER" id="PTHR43105:SF13">
    <property type="entry name" value="NADH-UBIQUINONE OXIDOREDUCTASE 75 KDA SUBUNIT, MITOCHONDRIAL"/>
    <property type="match status" value="1"/>
</dbReference>
<dbReference type="InterPro" id="IPR019574">
    <property type="entry name" value="NADH_UbQ_OxRdtase_Gsu_4Fe4S-bd"/>
</dbReference>
<keyword evidence="3 12" id="KW-0004">4Fe-4S</keyword>
<evidence type="ECO:0000259" key="13">
    <source>
        <dbReference type="PROSITE" id="PS51085"/>
    </source>
</evidence>
<dbReference type="InterPro" id="IPR000283">
    <property type="entry name" value="NADH_UbQ_OxRdtase_75kDa_su_CS"/>
</dbReference>
<dbReference type="Gene3D" id="3.40.50.740">
    <property type="match status" value="2"/>
</dbReference>
<dbReference type="CDD" id="cd02775">
    <property type="entry name" value="MopB_CT"/>
    <property type="match status" value="1"/>
</dbReference>
<dbReference type="PANTHER" id="PTHR43105">
    <property type="entry name" value="RESPIRATORY NITRATE REDUCTASE"/>
    <property type="match status" value="1"/>
</dbReference>
<evidence type="ECO:0000256" key="5">
    <source>
        <dbReference type="ARBA" id="ARBA00022719"/>
    </source>
</evidence>
<dbReference type="SMART" id="SM00929">
    <property type="entry name" value="NADH-G_4Fe-4S_3"/>
    <property type="match status" value="1"/>
</dbReference>
<dbReference type="InterPro" id="IPR006657">
    <property type="entry name" value="MoPterin_dinucl-bd_dom"/>
</dbReference>
<dbReference type="InterPro" id="IPR010228">
    <property type="entry name" value="NADH_UbQ_OxRdtase_Gsu"/>
</dbReference>
<dbReference type="InterPro" id="IPR001041">
    <property type="entry name" value="2Fe-2S_ferredoxin-type"/>
</dbReference>
<dbReference type="PROSITE" id="PS00643">
    <property type="entry name" value="COMPLEX1_75K_3"/>
    <property type="match status" value="1"/>
</dbReference>
<dbReference type="InterPro" id="IPR006656">
    <property type="entry name" value="Mopterin_OxRdtase"/>
</dbReference>
<dbReference type="RefSeq" id="WP_231012988.1">
    <property type="nucleotide sequence ID" value="NZ_BAAAEW010000020.1"/>
</dbReference>
<dbReference type="Proteomes" id="UP001500279">
    <property type="component" value="Unassembled WGS sequence"/>
</dbReference>
<dbReference type="Pfam" id="PF00384">
    <property type="entry name" value="Molybdopterin"/>
    <property type="match status" value="1"/>
</dbReference>
<evidence type="ECO:0000256" key="10">
    <source>
        <dbReference type="ARBA" id="ARBA00023027"/>
    </source>
</evidence>
<evidence type="ECO:0000256" key="11">
    <source>
        <dbReference type="ARBA" id="ARBA00047712"/>
    </source>
</evidence>
<protein>
    <recommendedName>
        <fullName evidence="12">NADH-quinone oxidoreductase</fullName>
        <ecNumber evidence="12">7.1.1.-</ecNumber>
    </recommendedName>
</protein>
<dbReference type="PROSITE" id="PS00642">
    <property type="entry name" value="COMPLEX1_75K_2"/>
    <property type="match status" value="1"/>
</dbReference>
<comment type="function">
    <text evidence="12">NDH-1 shuttles electrons from NADH, via FMN and iron-sulfur (Fe-S) centers, to quinones in the respiratory chain. Couples the redox reaction to proton translocation (for every two electrons transferred, four hydrogen ions are translocated across the cytoplasmic membrane), and thus conserves the redox energy in a proton gradient.</text>
</comment>
<dbReference type="SUPFAM" id="SSF54862">
    <property type="entry name" value="4Fe-4S ferredoxins"/>
    <property type="match status" value="1"/>
</dbReference>
<dbReference type="EC" id="7.1.1.-" evidence="12"/>
<dbReference type="PROSITE" id="PS51839">
    <property type="entry name" value="4FE4S_HC3"/>
    <property type="match status" value="1"/>
</dbReference>
<evidence type="ECO:0000256" key="6">
    <source>
        <dbReference type="ARBA" id="ARBA00022723"/>
    </source>
</evidence>
<evidence type="ECO:0000256" key="12">
    <source>
        <dbReference type="RuleBase" id="RU003525"/>
    </source>
</evidence>
<dbReference type="NCBIfam" id="TIGR01973">
    <property type="entry name" value="NuoG"/>
    <property type="match status" value="1"/>
</dbReference>
<keyword evidence="10 12" id="KW-0520">NAD</keyword>
<evidence type="ECO:0000256" key="7">
    <source>
        <dbReference type="ARBA" id="ARBA00022967"/>
    </source>
</evidence>
<keyword evidence="9 12" id="KW-0411">Iron-sulfur</keyword>
<keyword evidence="6 12" id="KW-0479">Metal-binding</keyword>
<feature type="domain" description="4Fe-4S Mo/W bis-MGD-type" evidence="14">
    <location>
        <begin position="216"/>
        <end position="272"/>
    </location>
</feature>
<organism evidence="16 17">
    <name type="scientific">Ideonella azotifigens</name>
    <dbReference type="NCBI Taxonomy" id="513160"/>
    <lineage>
        <taxon>Bacteria</taxon>
        <taxon>Pseudomonadati</taxon>
        <taxon>Pseudomonadota</taxon>
        <taxon>Betaproteobacteria</taxon>
        <taxon>Burkholderiales</taxon>
        <taxon>Sphaerotilaceae</taxon>
        <taxon>Ideonella</taxon>
    </lineage>
</organism>
<dbReference type="InterPro" id="IPR050123">
    <property type="entry name" value="Prok_molybdopt-oxidoreductase"/>
</dbReference>
<evidence type="ECO:0000256" key="2">
    <source>
        <dbReference type="ARBA" id="ARBA00005404"/>
    </source>
</evidence>
<dbReference type="InterPro" id="IPR006963">
    <property type="entry name" value="Mopterin_OxRdtase_4Fe-4S_dom"/>
</dbReference>
<evidence type="ECO:0000259" key="14">
    <source>
        <dbReference type="PROSITE" id="PS51669"/>
    </source>
</evidence>
<dbReference type="Pfam" id="PF10588">
    <property type="entry name" value="NADH-G_4Fe-4S_3"/>
    <property type="match status" value="1"/>
</dbReference>
<dbReference type="SUPFAM" id="SSF54292">
    <property type="entry name" value="2Fe-2S ferredoxin-like"/>
    <property type="match status" value="1"/>
</dbReference>
<keyword evidence="7 12" id="KW-1278">Translocase</keyword>
<dbReference type="InterPro" id="IPR036010">
    <property type="entry name" value="2Fe-2S_ferredoxin-like_sf"/>
</dbReference>
<evidence type="ECO:0000259" key="15">
    <source>
        <dbReference type="PROSITE" id="PS51839"/>
    </source>
</evidence>
<name>A0ABP3VDK1_9BURK</name>
<evidence type="ECO:0000256" key="1">
    <source>
        <dbReference type="ARBA" id="ARBA00001966"/>
    </source>
</evidence>
<dbReference type="PROSITE" id="PS51085">
    <property type="entry name" value="2FE2S_FER_2"/>
    <property type="match status" value="1"/>
</dbReference>
<dbReference type="Gene3D" id="3.30.70.20">
    <property type="match status" value="1"/>
</dbReference>
<comment type="cofactor">
    <cofactor evidence="1 12">
        <name>[4Fe-4S] cluster</name>
        <dbReference type="ChEBI" id="CHEBI:49883"/>
    </cofactor>
</comment>
<sequence length="771" mass="81231">MLEIELDGKKVSVPEGSMVMHAADAAGTYIPHFCYHKKLSIAANCRMCLVDVEKAPKPMPACATPVTQGMIVRTKSDKALKAQRSVMEFLLINHPLDCPICDQGGECQLQDLAVGYGGSSSRYEEEKRVVFPKDVGPLISMAEMSRCIHCTRCVRFGQEMAGVMELGMQHRGEHSEITTFVGQTIDSELSGNMIDICPVGALTSKPFRYSARTWELSRRKSVSPHDSTGANLIVQVKNHQVLRIVPLENDDVNECWIADRDRFSYEAVNSPSRLTTPMIKQGGEWVSVDWNTALGYVADGLKRVKGEFGVSGIGALGSAHSTVEELHLLAKLVRGLGSDNIDHRLRHADFTAGEGTRWLGASIASLSSLDRVLVVGSFLRKDHPLFAQRIRQAARRGAQVFSLNAAQDDWALTLTGRLAAAPDAWAQSLADIAGYIASANGVAAPANAMVSAEAEAIAQALLTGSQKAILLGNAAAQHPQAATLLSLANWIAAQTGASVGYLGEAANSVGAQLVGAQPRNGGLNAGQMLSQPMKALLLLNVEPVLDAADAAAARAAMQASGLVVALTPFKDAAVDNADVLLPISPFTETAGSYVNAEGRLQAFHGVVKSLGDSRPGWKVLRVLGNLLGLEGFSQETVEEVRHEALGNVASLAERLSNASKASATPLAPAAAGLQRLADVPIYSTDSLVRRATSLQLTADAKPPVASLPAALWAELGLREGAKVRVTQGSASVLLPAKLDASLAAGTVRVPAGHPDTAGLGAMFGSLTVAAA</sequence>
<dbReference type="Pfam" id="PF22151">
    <property type="entry name" value="Fer4_NDSU1"/>
    <property type="match status" value="1"/>
</dbReference>
<dbReference type="Gene3D" id="3.10.20.740">
    <property type="match status" value="1"/>
</dbReference>
<comment type="caution">
    <text evidence="16">The sequence shown here is derived from an EMBL/GenBank/DDBJ whole genome shotgun (WGS) entry which is preliminary data.</text>
</comment>
<comment type="similarity">
    <text evidence="2 12">Belongs to the complex I 75 kDa subunit family.</text>
</comment>
<dbReference type="SUPFAM" id="SSF50692">
    <property type="entry name" value="ADC-like"/>
    <property type="match status" value="1"/>
</dbReference>
<feature type="domain" description="2Fe-2S ferredoxin-type" evidence="13">
    <location>
        <begin position="1"/>
        <end position="78"/>
    </location>
</feature>
<dbReference type="SUPFAM" id="SSF53706">
    <property type="entry name" value="Formate dehydrogenase/DMSO reductase, domains 1-3"/>
    <property type="match status" value="1"/>
</dbReference>
<comment type="cofactor">
    <cofactor evidence="12">
        <name>[2Fe-2S] cluster</name>
        <dbReference type="ChEBI" id="CHEBI:190135"/>
    </cofactor>
    <text evidence="12">Binds 1 [2Fe-2S] cluster per subunit.</text>
</comment>
<proteinExistence type="inferred from homology"/>
<evidence type="ECO:0000256" key="3">
    <source>
        <dbReference type="ARBA" id="ARBA00022485"/>
    </source>
</evidence>
<evidence type="ECO:0000256" key="9">
    <source>
        <dbReference type="ARBA" id="ARBA00023014"/>
    </source>
</evidence>
<dbReference type="InterPro" id="IPR009010">
    <property type="entry name" value="Asp_de-COase-like_dom_sf"/>
</dbReference>
<dbReference type="Gene3D" id="3.40.228.10">
    <property type="entry name" value="Dimethylsulfoxide Reductase, domain 2"/>
    <property type="match status" value="1"/>
</dbReference>
<evidence type="ECO:0000256" key="4">
    <source>
        <dbReference type="ARBA" id="ARBA00022714"/>
    </source>
</evidence>
<keyword evidence="17" id="KW-1185">Reference proteome</keyword>
<dbReference type="CDD" id="cd02772">
    <property type="entry name" value="MopB_NDH-1_NuoG2"/>
    <property type="match status" value="1"/>
</dbReference>
<reference evidence="17" key="1">
    <citation type="journal article" date="2019" name="Int. J. Syst. Evol. Microbiol.">
        <title>The Global Catalogue of Microorganisms (GCM) 10K type strain sequencing project: providing services to taxonomists for standard genome sequencing and annotation.</title>
        <authorList>
            <consortium name="The Broad Institute Genomics Platform"/>
            <consortium name="The Broad Institute Genome Sequencing Center for Infectious Disease"/>
            <person name="Wu L."/>
            <person name="Ma J."/>
        </authorList>
    </citation>
    <scope>NUCLEOTIDE SEQUENCE [LARGE SCALE GENOMIC DNA]</scope>
    <source>
        <strain evidence="17">JCM 15503</strain>
    </source>
</reference>
<gene>
    <name evidence="16" type="primary">nuoG</name>
    <name evidence="16" type="ORF">GCM10009107_30600</name>
</gene>
<evidence type="ECO:0000313" key="16">
    <source>
        <dbReference type="EMBL" id="GAA0754264.1"/>
    </source>
</evidence>
<dbReference type="EMBL" id="BAAAEW010000020">
    <property type="protein sequence ID" value="GAA0754264.1"/>
    <property type="molecule type" value="Genomic_DNA"/>
</dbReference>
<keyword evidence="5 12" id="KW-0874">Quinone</keyword>
<dbReference type="CDD" id="cd00207">
    <property type="entry name" value="fer2"/>
    <property type="match status" value="1"/>
</dbReference>
<accession>A0ABP3VDK1</accession>
<dbReference type="Pfam" id="PF13510">
    <property type="entry name" value="Fer2_4"/>
    <property type="match status" value="1"/>
</dbReference>
<dbReference type="Pfam" id="PF01568">
    <property type="entry name" value="Molydop_binding"/>
    <property type="match status" value="1"/>
</dbReference>
<comment type="catalytic activity">
    <reaction evidence="11 12">
        <text>a quinone + NADH + 5 H(+)(in) = a quinol + NAD(+) + 4 H(+)(out)</text>
        <dbReference type="Rhea" id="RHEA:57888"/>
        <dbReference type="ChEBI" id="CHEBI:15378"/>
        <dbReference type="ChEBI" id="CHEBI:24646"/>
        <dbReference type="ChEBI" id="CHEBI:57540"/>
        <dbReference type="ChEBI" id="CHEBI:57945"/>
        <dbReference type="ChEBI" id="CHEBI:132124"/>
    </reaction>
</comment>